<proteinExistence type="predicted"/>
<keyword evidence="2" id="KW-1185">Reference proteome</keyword>
<evidence type="ECO:0000313" key="1">
    <source>
        <dbReference type="EMBL" id="AFM45086.1"/>
    </source>
</evidence>
<dbReference type="AlphaFoldDB" id="I6RHR3"/>
<dbReference type="HOGENOM" id="CLU_2330715_0_0_14"/>
<gene>
    <name evidence="1" type="ordered locus">MHC_06025</name>
</gene>
<reference evidence="1 2" key="1">
    <citation type="journal article" date="2012" name="J. Bacteriol.">
        <title>Complete genome sequence of Mycoplasma haemocanis strain Illinois.</title>
        <authorList>
            <person name="do Nascimento N.C."/>
            <person name="Guimaraes A.M."/>
            <person name="Santos A.P."/>
            <person name="Sanmiguel P.J."/>
            <person name="Messick J.B."/>
        </authorList>
    </citation>
    <scope>NUCLEOTIDE SEQUENCE [LARGE SCALE GENOMIC DNA]</scope>
    <source>
        <strain evidence="1 2">Illinois</strain>
    </source>
</reference>
<organism evidence="1 2">
    <name type="scientific">Mycoplasma haemocanis (strain Illinois)</name>
    <dbReference type="NCBI Taxonomy" id="1111676"/>
    <lineage>
        <taxon>Bacteria</taxon>
        <taxon>Bacillati</taxon>
        <taxon>Mycoplasmatota</taxon>
        <taxon>Mollicutes</taxon>
        <taxon>Mycoplasmataceae</taxon>
        <taxon>Mycoplasma</taxon>
    </lineage>
</organism>
<protein>
    <submittedName>
        <fullName evidence="1">Uncharacterized protein</fullName>
    </submittedName>
</protein>
<sequence length="98" mass="11942">MREFFTSETYWYFVLLRNSRPLKINGEKMITESIYDSQLWKKYYEIKDPNVINKYSEEGLKNWCNEQKDKEFSNEGVFEVYPRLDVLSYPISHLRVVI</sequence>
<dbReference type="EMBL" id="CP003199">
    <property type="protein sequence ID" value="AFM45086.1"/>
    <property type="molecule type" value="Genomic_DNA"/>
</dbReference>
<evidence type="ECO:0000313" key="2">
    <source>
        <dbReference type="Proteomes" id="UP000009135"/>
    </source>
</evidence>
<dbReference type="Proteomes" id="UP000009135">
    <property type="component" value="Chromosome"/>
</dbReference>
<name>I6RHR3_MYCHN</name>
<accession>I6RHR3</accession>
<dbReference type="KEGG" id="mhe:MHC_06025"/>